<comment type="subcellular location">
    <subcellularLocation>
        <location evidence="1">Cytoplasm</location>
        <location evidence="1">Cytoskeleton</location>
    </subcellularLocation>
</comment>
<dbReference type="Pfam" id="PF16183">
    <property type="entry name" value="Kinesin_assoc"/>
    <property type="match status" value="1"/>
</dbReference>
<evidence type="ECO:0000256" key="5">
    <source>
        <dbReference type="ARBA" id="ARBA00022840"/>
    </source>
</evidence>
<dbReference type="InterPro" id="IPR027417">
    <property type="entry name" value="P-loop_NTPase"/>
</dbReference>
<evidence type="ECO:0000256" key="4">
    <source>
        <dbReference type="ARBA" id="ARBA00022741"/>
    </source>
</evidence>
<dbReference type="GO" id="GO:0003777">
    <property type="term" value="F:microtubule motor activity"/>
    <property type="evidence" value="ECO:0007669"/>
    <property type="project" value="InterPro"/>
</dbReference>
<feature type="compositionally biased region" description="Low complexity" evidence="11">
    <location>
        <begin position="101"/>
        <end position="114"/>
    </location>
</feature>
<dbReference type="SMART" id="SM00129">
    <property type="entry name" value="KISc"/>
    <property type="match status" value="1"/>
</dbReference>
<evidence type="ECO:0000259" key="12">
    <source>
        <dbReference type="PROSITE" id="PS50067"/>
    </source>
</evidence>
<accession>A0A0G4HZ66</accession>
<gene>
    <name evidence="13" type="ORF">Cvel_9661</name>
</gene>
<feature type="compositionally biased region" description="Basic and acidic residues" evidence="11">
    <location>
        <begin position="775"/>
        <end position="789"/>
    </location>
</feature>
<evidence type="ECO:0000256" key="8">
    <source>
        <dbReference type="ARBA" id="ARBA00023212"/>
    </source>
</evidence>
<dbReference type="VEuPathDB" id="CryptoDB:Cvel_9661"/>
<dbReference type="InterPro" id="IPR032405">
    <property type="entry name" value="Kinesin_assoc"/>
</dbReference>
<dbReference type="InterPro" id="IPR008984">
    <property type="entry name" value="SMAD_FHA_dom_sf"/>
</dbReference>
<evidence type="ECO:0000313" key="13">
    <source>
        <dbReference type="EMBL" id="CEM49874.1"/>
    </source>
</evidence>
<feature type="region of interest" description="Disordered" evidence="11">
    <location>
        <begin position="1"/>
        <end position="43"/>
    </location>
</feature>
<dbReference type="InterPro" id="IPR001752">
    <property type="entry name" value="Kinesin_motor_dom"/>
</dbReference>
<evidence type="ECO:0000256" key="9">
    <source>
        <dbReference type="PROSITE-ProRule" id="PRU00283"/>
    </source>
</evidence>
<dbReference type="Gene3D" id="3.40.850.10">
    <property type="entry name" value="Kinesin motor domain"/>
    <property type="match status" value="1"/>
</dbReference>
<keyword evidence="4" id="KW-0547">Nucleotide-binding</keyword>
<feature type="region of interest" description="Disordered" evidence="11">
    <location>
        <begin position="185"/>
        <end position="204"/>
    </location>
</feature>
<evidence type="ECO:0000256" key="3">
    <source>
        <dbReference type="ARBA" id="ARBA00022701"/>
    </source>
</evidence>
<dbReference type="InterPro" id="IPR036961">
    <property type="entry name" value="Kinesin_motor_dom_sf"/>
</dbReference>
<dbReference type="PANTHER" id="PTHR47117">
    <property type="entry name" value="STAR-RELATED LIPID TRANSFER PROTEIN 9"/>
    <property type="match status" value="1"/>
</dbReference>
<dbReference type="Gene3D" id="2.60.200.20">
    <property type="match status" value="1"/>
</dbReference>
<dbReference type="Pfam" id="PF00498">
    <property type="entry name" value="FHA"/>
    <property type="match status" value="1"/>
</dbReference>
<dbReference type="PROSITE" id="PS50067">
    <property type="entry name" value="KINESIN_MOTOR_2"/>
    <property type="match status" value="1"/>
</dbReference>
<keyword evidence="3" id="KW-0493">Microtubule</keyword>
<dbReference type="InterPro" id="IPR000253">
    <property type="entry name" value="FHA_dom"/>
</dbReference>
<feature type="compositionally biased region" description="Low complexity" evidence="11">
    <location>
        <begin position="185"/>
        <end position="203"/>
    </location>
</feature>
<comment type="caution">
    <text evidence="9">Lacks conserved residue(s) required for the propagation of feature annotation.</text>
</comment>
<evidence type="ECO:0000256" key="6">
    <source>
        <dbReference type="ARBA" id="ARBA00023054"/>
    </source>
</evidence>
<feature type="region of interest" description="Disordered" evidence="11">
    <location>
        <begin position="761"/>
        <end position="817"/>
    </location>
</feature>
<dbReference type="GO" id="GO:0005524">
    <property type="term" value="F:ATP binding"/>
    <property type="evidence" value="ECO:0007669"/>
    <property type="project" value="UniProtKB-KW"/>
</dbReference>
<evidence type="ECO:0000256" key="2">
    <source>
        <dbReference type="ARBA" id="ARBA00022490"/>
    </source>
</evidence>
<evidence type="ECO:0000256" key="11">
    <source>
        <dbReference type="SAM" id="MobiDB-lite"/>
    </source>
</evidence>
<feature type="region of interest" description="Disordered" evidence="11">
    <location>
        <begin position="59"/>
        <end position="129"/>
    </location>
</feature>
<evidence type="ECO:0000256" key="7">
    <source>
        <dbReference type="ARBA" id="ARBA00023175"/>
    </source>
</evidence>
<comment type="similarity">
    <text evidence="9">Belongs to the TRAFAC class myosin-kinesin ATPase superfamily. Kinesin family.</text>
</comment>
<proteinExistence type="inferred from homology"/>
<feature type="domain" description="Kinesin motor" evidence="12">
    <location>
        <begin position="1"/>
        <end position="535"/>
    </location>
</feature>
<dbReference type="GO" id="GO:0008017">
    <property type="term" value="F:microtubule binding"/>
    <property type="evidence" value="ECO:0007669"/>
    <property type="project" value="InterPro"/>
</dbReference>
<keyword evidence="2" id="KW-0963">Cytoplasm</keyword>
<evidence type="ECO:0000256" key="10">
    <source>
        <dbReference type="SAM" id="Coils"/>
    </source>
</evidence>
<dbReference type="GO" id="GO:0007018">
    <property type="term" value="P:microtubule-based movement"/>
    <property type="evidence" value="ECO:0007669"/>
    <property type="project" value="InterPro"/>
</dbReference>
<protein>
    <recommendedName>
        <fullName evidence="12">Kinesin motor domain-containing protein</fullName>
    </recommendedName>
</protein>
<dbReference type="Gene3D" id="6.10.250.2520">
    <property type="match status" value="1"/>
</dbReference>
<dbReference type="AlphaFoldDB" id="A0A0G4HZ66"/>
<evidence type="ECO:0000256" key="1">
    <source>
        <dbReference type="ARBA" id="ARBA00004245"/>
    </source>
</evidence>
<dbReference type="GO" id="GO:0005874">
    <property type="term" value="C:microtubule"/>
    <property type="evidence" value="ECO:0007669"/>
    <property type="project" value="UniProtKB-KW"/>
</dbReference>
<reference evidence="13" key="1">
    <citation type="submission" date="2014-11" db="EMBL/GenBank/DDBJ databases">
        <authorList>
            <person name="Otto D Thomas"/>
            <person name="Naeem Raeece"/>
        </authorList>
    </citation>
    <scope>NUCLEOTIDE SEQUENCE</scope>
</reference>
<feature type="region of interest" description="Disordered" evidence="11">
    <location>
        <begin position="418"/>
        <end position="482"/>
    </location>
</feature>
<dbReference type="PhylomeDB" id="A0A0G4HZ66"/>
<feature type="region of interest" description="Disordered" evidence="11">
    <location>
        <begin position="222"/>
        <end position="254"/>
    </location>
</feature>
<dbReference type="EMBL" id="CDMZ01004479">
    <property type="protein sequence ID" value="CEM49874.1"/>
    <property type="molecule type" value="Genomic_DNA"/>
</dbReference>
<feature type="coiled-coil region" evidence="10">
    <location>
        <begin position="543"/>
        <end position="601"/>
    </location>
</feature>
<keyword evidence="5" id="KW-0067">ATP-binding</keyword>
<keyword evidence="8" id="KW-0206">Cytoskeleton</keyword>
<name>A0A0G4HZ66_9ALVE</name>
<dbReference type="Pfam" id="PF00225">
    <property type="entry name" value="Kinesin"/>
    <property type="match status" value="1"/>
</dbReference>
<sequence>MEGGRNGGRSGEESTSQVVDTARQGAGKRIHSLDEKVNDPGVLPRFFDDLAAFRLEAEERRNIAVPKGSSRSVSFEKGLSSEAEGGGAGEGVGAAGEEDSQTTGQEGEGSQQLEGEPEEDGAAVQEASRKEGGKESAFGFLGQLRGTSVALSLLFVQFMNSQVRVTLSFLELYNERIHDLLSLSSGTSPGSAAPSPGPTTSSAIDRESGLAFFAPQVERFSPGTVSSAPLSPGDAARRASRAQTSEGGGLGGLGASGLSASRAQLAEGPLEIFQHPQHGVFIPNLSQAVVKSRHDMQKLLIYAMQKRSMGDLRLRTSSTQISGRSVNFVDLAGSERHEKAHAERDGLWHGGGSPAPPLAHLHGGASRIGTGTGQEMWQQRTASLTGDGRHQRQREGAFINTSLSVLGVVISRLAEGQMKGDKTPSAGQAGGSGAPGTLARSFKRSATAGVAQKSTAKTLNRSGTRVGGPGDALGGKSLQQRQDHIPFRSSKLTFLLKDSLSGNSKTSMLATISPAESQLSETVSTLRFAQSVKSIRTNARVNVDRTGDLVKTLKGELQQLKSQLNKLSITSTASAFESARVRGLLSEVEEKERLSRELAKQWEDKVKESEDMQEKRKKAIESMGLATGDVTSLLQIGEDTPYLLNISDDPMLTGCVMYFLRRDEETLVGKAEEANVRLPGSGIEDTHCILENSEDSELKVRLASPSARVLVNGSRLDDERPLRHHDRLVIGRTFAFRVVVPKTVRSAAAVAAAAGRGKGFDIPTPRGLMDVSVRSGRDRSASSRSRLDSDVVAETSSETGGENGDKPARASNGSSAGGVGGVSLGAFPAGMDETEAMWIENEAALREFEDEDVRRFFQELQVG</sequence>
<dbReference type="SUPFAM" id="SSF49879">
    <property type="entry name" value="SMAD/FHA domain"/>
    <property type="match status" value="1"/>
</dbReference>
<keyword evidence="6 10" id="KW-0175">Coiled coil</keyword>
<keyword evidence="7" id="KW-0505">Motor protein</keyword>
<feature type="compositionally biased region" description="Gly residues" evidence="11">
    <location>
        <begin position="84"/>
        <end position="94"/>
    </location>
</feature>
<feature type="compositionally biased region" description="Polar residues" evidence="11">
    <location>
        <begin position="452"/>
        <end position="463"/>
    </location>
</feature>
<organism evidence="13">
    <name type="scientific">Chromera velia CCMP2878</name>
    <dbReference type="NCBI Taxonomy" id="1169474"/>
    <lineage>
        <taxon>Eukaryota</taxon>
        <taxon>Sar</taxon>
        <taxon>Alveolata</taxon>
        <taxon>Colpodellida</taxon>
        <taxon>Chromeraceae</taxon>
        <taxon>Chromera</taxon>
    </lineage>
</organism>
<dbReference type="SUPFAM" id="SSF52540">
    <property type="entry name" value="P-loop containing nucleoside triphosphate hydrolases"/>
    <property type="match status" value="1"/>
</dbReference>